<accession>A0A239DZM1</accession>
<dbReference type="RefSeq" id="WP_212541878.1">
    <property type="nucleotide sequence ID" value="NZ_FZPA01000001.1"/>
</dbReference>
<keyword evidence="1 3" id="KW-0378">Hydrolase</keyword>
<dbReference type="GO" id="GO:0009251">
    <property type="term" value="P:glucan catabolic process"/>
    <property type="evidence" value="ECO:0007669"/>
    <property type="project" value="TreeGrafter"/>
</dbReference>
<dbReference type="SUPFAM" id="SSF51445">
    <property type="entry name" value="(Trans)glycosidases"/>
    <property type="match status" value="1"/>
</dbReference>
<evidence type="ECO:0000259" key="5">
    <source>
        <dbReference type="Pfam" id="PF00150"/>
    </source>
</evidence>
<dbReference type="InterPro" id="IPR008979">
    <property type="entry name" value="Galactose-bd-like_sf"/>
</dbReference>
<dbReference type="EMBL" id="FZPA01000001">
    <property type="protein sequence ID" value="SNS37173.1"/>
    <property type="molecule type" value="Genomic_DNA"/>
</dbReference>
<feature type="chain" id="PRO_5012059805" evidence="4">
    <location>
        <begin position="22"/>
        <end position="573"/>
    </location>
</feature>
<dbReference type="SUPFAM" id="SSF49785">
    <property type="entry name" value="Galactose-binding domain-like"/>
    <property type="match status" value="1"/>
</dbReference>
<dbReference type="GO" id="GO:0008422">
    <property type="term" value="F:beta-glucosidase activity"/>
    <property type="evidence" value="ECO:0007669"/>
    <property type="project" value="TreeGrafter"/>
</dbReference>
<name>A0A239DZM1_9SPHN</name>
<evidence type="ECO:0000313" key="7">
    <source>
        <dbReference type="Proteomes" id="UP000198339"/>
    </source>
</evidence>
<keyword evidence="4" id="KW-0732">Signal</keyword>
<dbReference type="Proteomes" id="UP000198339">
    <property type="component" value="Unassembled WGS sequence"/>
</dbReference>
<evidence type="ECO:0000256" key="4">
    <source>
        <dbReference type="SAM" id="SignalP"/>
    </source>
</evidence>
<comment type="similarity">
    <text evidence="3">Belongs to the glycosyl hydrolase 5 (cellulase A) family.</text>
</comment>
<gene>
    <name evidence="6" type="ORF">SAMN06295955_101492</name>
</gene>
<dbReference type="AlphaFoldDB" id="A0A239DZM1"/>
<dbReference type="Pfam" id="PF00150">
    <property type="entry name" value="Cellulase"/>
    <property type="match status" value="1"/>
</dbReference>
<dbReference type="PANTHER" id="PTHR31297:SF13">
    <property type="entry name" value="PUTATIVE-RELATED"/>
    <property type="match status" value="1"/>
</dbReference>
<dbReference type="Gene3D" id="2.60.120.260">
    <property type="entry name" value="Galactose-binding domain-like"/>
    <property type="match status" value="1"/>
</dbReference>
<evidence type="ECO:0000256" key="1">
    <source>
        <dbReference type="ARBA" id="ARBA00022801"/>
    </source>
</evidence>
<dbReference type="InterPro" id="IPR050386">
    <property type="entry name" value="Glycosyl_hydrolase_5"/>
</dbReference>
<organism evidence="6 7">
    <name type="scientific">Sphingopyxis indica</name>
    <dbReference type="NCBI Taxonomy" id="436663"/>
    <lineage>
        <taxon>Bacteria</taxon>
        <taxon>Pseudomonadati</taxon>
        <taxon>Pseudomonadota</taxon>
        <taxon>Alphaproteobacteria</taxon>
        <taxon>Sphingomonadales</taxon>
        <taxon>Sphingomonadaceae</taxon>
        <taxon>Sphingopyxis</taxon>
    </lineage>
</organism>
<dbReference type="GO" id="GO:0005576">
    <property type="term" value="C:extracellular region"/>
    <property type="evidence" value="ECO:0007669"/>
    <property type="project" value="TreeGrafter"/>
</dbReference>
<dbReference type="Gene3D" id="3.20.20.80">
    <property type="entry name" value="Glycosidases"/>
    <property type="match status" value="1"/>
</dbReference>
<evidence type="ECO:0000256" key="2">
    <source>
        <dbReference type="ARBA" id="ARBA00023295"/>
    </source>
</evidence>
<dbReference type="GO" id="GO:0009986">
    <property type="term" value="C:cell surface"/>
    <property type="evidence" value="ECO:0007669"/>
    <property type="project" value="TreeGrafter"/>
</dbReference>
<dbReference type="InterPro" id="IPR017853">
    <property type="entry name" value="GH"/>
</dbReference>
<evidence type="ECO:0000313" key="6">
    <source>
        <dbReference type="EMBL" id="SNS37173.1"/>
    </source>
</evidence>
<proteinExistence type="inferred from homology"/>
<dbReference type="InterPro" id="IPR001547">
    <property type="entry name" value="Glyco_hydro_5"/>
</dbReference>
<reference evidence="6 7" key="1">
    <citation type="submission" date="2017-06" db="EMBL/GenBank/DDBJ databases">
        <authorList>
            <person name="Kim H.J."/>
            <person name="Triplett B.A."/>
        </authorList>
    </citation>
    <scope>NUCLEOTIDE SEQUENCE [LARGE SCALE GENOMIC DNA]</scope>
    <source>
        <strain evidence="6 7">DS15</strain>
    </source>
</reference>
<dbReference type="CDD" id="cd04080">
    <property type="entry name" value="CBM6_cellulase-like"/>
    <property type="match status" value="1"/>
</dbReference>
<keyword evidence="7" id="KW-1185">Reference proteome</keyword>
<protein>
    <submittedName>
        <fullName evidence="6">Cellulase (Glycosyl hydrolase family 5)</fullName>
    </submittedName>
</protein>
<sequence length="573" mass="62891">MKLRAIVLALTALLSTTAAHADGFLRAEGTQIVDDSGETVILRGMGLGGWMLQEGYMLRLGEIGQQHRIRAKLVELVGEERTATFYRAWLDNHTTEADIAAMAVWGFNSVRLPVHFNQLTLPVEAEPRAGEDTWLEEGFERIDRLLAWSKAHHIYLILDLHAAPGGQGNDLAISDRDPAKPSLWESEENQRKTVALWAKLATRYKDEPWIGGYDLINEPNWSFATPGKGNGCDETENKPVWALQRRITAAIRAVDANHMLIVEGNCWGNNYKGLPPAWDANMALSFHKYWNRNDAASIAGIVALRESYGRPIWLGESGENSNVWFRDAIALVEGQGIGWAFWPLKKIGFNQPLEIDPGAGWAAIVAWMTGKGPKPGADAAFAAMMQLAENSRFDRNIPHPDVIDAMMRQPHDPSARAFAPHRLTDSPLVVRAADYDLGPAGVAYADTVDANYHVATGGERVLWNNGTTYRNDGVDIARDADGVPYVTDFVTGEWMRYSIDAGKGGRVAVAIRARSATGGRLALGEREVALPAADRWQELTIPDVALADGSTALVLRAVDCADCEVEKLTLAPR</sequence>
<evidence type="ECO:0000256" key="3">
    <source>
        <dbReference type="RuleBase" id="RU361153"/>
    </source>
</evidence>
<feature type="domain" description="Glycoside hydrolase family 5" evidence="5">
    <location>
        <begin position="84"/>
        <end position="344"/>
    </location>
</feature>
<dbReference type="PANTHER" id="PTHR31297">
    <property type="entry name" value="GLUCAN ENDO-1,6-BETA-GLUCOSIDASE B"/>
    <property type="match status" value="1"/>
</dbReference>
<keyword evidence="2 3" id="KW-0326">Glycosidase</keyword>
<feature type="signal peptide" evidence="4">
    <location>
        <begin position="1"/>
        <end position="21"/>
    </location>
</feature>